<dbReference type="OrthoDB" id="5008352at2759"/>
<evidence type="ECO:0000313" key="1">
    <source>
        <dbReference type="EMBL" id="OBS25712.1"/>
    </source>
</evidence>
<proteinExistence type="predicted"/>
<comment type="caution">
    <text evidence="1">The sequence shown here is derived from an EMBL/GenBank/DDBJ whole genome shotgun (WGS) entry which is preliminary data.</text>
</comment>
<organism evidence="1 2">
    <name type="scientific">Fusarium poae</name>
    <dbReference type="NCBI Taxonomy" id="36050"/>
    <lineage>
        <taxon>Eukaryota</taxon>
        <taxon>Fungi</taxon>
        <taxon>Dikarya</taxon>
        <taxon>Ascomycota</taxon>
        <taxon>Pezizomycotina</taxon>
        <taxon>Sordariomycetes</taxon>
        <taxon>Hypocreomycetidae</taxon>
        <taxon>Hypocreales</taxon>
        <taxon>Nectriaceae</taxon>
        <taxon>Fusarium</taxon>
    </lineage>
</organism>
<name>A0A1B8AZ14_FUSPO</name>
<protein>
    <submittedName>
        <fullName evidence="1">Uncharacterized protein</fullName>
    </submittedName>
</protein>
<dbReference type="AlphaFoldDB" id="A0A1B8AZ14"/>
<keyword evidence="2" id="KW-1185">Reference proteome</keyword>
<evidence type="ECO:0000313" key="2">
    <source>
        <dbReference type="Proteomes" id="UP000091967"/>
    </source>
</evidence>
<dbReference type="OMA" id="ITHMMAP"/>
<sequence>MAYIYHLPCELLLEIMIYCNSDVLSLVKAFPVTLHVLLENRKLFVTRMLARFGDVDLPSFALAGRLRHMRQQPGFHTLSNFMVERHLETLLDQNAEESEPPCFHRFSLAALCVLLEVGEDAKNIFDTYQQQLSASATRILGAELTPEELQRVQSLIELTREERKLFMDAAFNYESHCLAYYRGNRFLFYVSSGRYFNYGGTIRKQFFARHLWMPWSSRMNTFGRFYCIRFYILQKHWDLLSIVAKRLESIHGKVELQIDWFMQPDERYLLYCFQNNDFCQQLKEYICFLTSQGLSMLTRLQRISHRCLAEFTITTFIQFTMNRGDVRSPWHLERDEWACLNSTLPPRLMNLGQNIWEDMWSHEHPLRMANQNMVPYRVNSGDEEQWENFWFLIRVS</sequence>
<accession>A0A1B8AZ14</accession>
<gene>
    <name evidence="1" type="ORF">FPOA_06247</name>
</gene>
<dbReference type="Proteomes" id="UP000091967">
    <property type="component" value="Unassembled WGS sequence"/>
</dbReference>
<dbReference type="EMBL" id="LYXU01000002">
    <property type="protein sequence ID" value="OBS25712.1"/>
    <property type="molecule type" value="Genomic_DNA"/>
</dbReference>
<reference evidence="1 2" key="1">
    <citation type="submission" date="2016-06" db="EMBL/GenBank/DDBJ databases">
        <title>Living apart together: crosstalk between the core and supernumerary genomes in a fungal plant pathogen.</title>
        <authorList>
            <person name="Vanheule A."/>
            <person name="Audenaert K."/>
            <person name="Warris S."/>
            <person name="Van De Geest H."/>
            <person name="Schijlen E."/>
            <person name="Hofte M."/>
            <person name="De Saeger S."/>
            <person name="Haesaert G."/>
            <person name="Waalwijk C."/>
            <person name="Van Der Lee T."/>
        </authorList>
    </citation>
    <scope>NUCLEOTIDE SEQUENCE [LARGE SCALE GENOMIC DNA]</scope>
    <source>
        <strain evidence="1 2">2516</strain>
    </source>
</reference>